<gene>
    <name evidence="2" type="ORF">DM02DRAFT_578528</name>
</gene>
<dbReference type="InterPro" id="IPR036322">
    <property type="entry name" value="WD40_repeat_dom_sf"/>
</dbReference>
<dbReference type="PANTHER" id="PTHR13211:SF0">
    <property type="entry name" value="TELOMERASE CAJAL BODY PROTEIN 1"/>
    <property type="match status" value="1"/>
</dbReference>
<dbReference type="OrthoDB" id="239865at2759"/>
<feature type="region of interest" description="Disordered" evidence="1">
    <location>
        <begin position="15"/>
        <end position="54"/>
    </location>
</feature>
<dbReference type="InterPro" id="IPR015943">
    <property type="entry name" value="WD40/YVTN_repeat-like_dom_sf"/>
</dbReference>
<protein>
    <recommendedName>
        <fullName evidence="4">WD40 repeat-like protein</fullName>
    </recommendedName>
</protein>
<dbReference type="PANTHER" id="PTHR13211">
    <property type="entry name" value="TELOMERASE CAJAL BODY PROTEIN 1"/>
    <property type="match status" value="1"/>
</dbReference>
<evidence type="ECO:0000256" key="1">
    <source>
        <dbReference type="SAM" id="MobiDB-lite"/>
    </source>
</evidence>
<name>A0A2V1ECV5_9PLEO</name>
<dbReference type="Proteomes" id="UP000244855">
    <property type="component" value="Unassembled WGS sequence"/>
</dbReference>
<proteinExistence type="predicted"/>
<dbReference type="Gene3D" id="2.130.10.10">
    <property type="entry name" value="YVTN repeat-like/Quinoprotein amine dehydrogenase"/>
    <property type="match status" value="1"/>
</dbReference>
<evidence type="ECO:0000313" key="3">
    <source>
        <dbReference type="Proteomes" id="UP000244855"/>
    </source>
</evidence>
<feature type="region of interest" description="Disordered" evidence="1">
    <location>
        <begin position="194"/>
        <end position="218"/>
    </location>
</feature>
<dbReference type="SUPFAM" id="SSF50978">
    <property type="entry name" value="WD40 repeat-like"/>
    <property type="match status" value="1"/>
</dbReference>
<sequence length="536" mass="58866">MSDIGIRVRWLASTTRDELERGISNQEGDGPARPVAHNDEQNEEPDAFDYSNTGEDDIIVSDFDNNADITTSSKPFHASHKPHRSCIEEVQLSSDGTCIFTTDHDRHFSVYPIPLDIFSPSPSEDHHDDHHPTTKPHAKPLEPYAQLQSADPIWAFAVNPYFDLSDANTTTVLISRRGHYISLHNALWDISNNATTTTSNDDDVDDDTQPTTKPKTPLNISTPLTSYKLIDPLTEAYLTPLSLTFSRCGAYFYAGHQNTISIYDVSDTYSSPITSIRTIPSARSKLKGGGVGFKGHITALDISPPSTYSHDGILAAGSRTRFVGLYDARSGRETTHFELPGLPTSSRREHLVQDEKTGMGGNGVTQMQWSPDATYLYIAERRSDALLIYDARNFSVALGYCGGRKAMTNQKMGFGLWRNPYEDVYGVGGGSGCEVWAGGTDGRVRVWRDAWKREGRVEADEVVDVRKACGDGGVEDEEEVPVVASLVHASGSLAIVARGHRKGLKWPGRGSDATAEEINGDKEDWGRLDILGLESD</sequence>
<dbReference type="EMBL" id="KZ805300">
    <property type="protein sequence ID" value="PVI08458.1"/>
    <property type="molecule type" value="Genomic_DNA"/>
</dbReference>
<evidence type="ECO:0008006" key="4">
    <source>
        <dbReference type="Google" id="ProtNLM"/>
    </source>
</evidence>
<organism evidence="2 3">
    <name type="scientific">Periconia macrospinosa</name>
    <dbReference type="NCBI Taxonomy" id="97972"/>
    <lineage>
        <taxon>Eukaryota</taxon>
        <taxon>Fungi</taxon>
        <taxon>Dikarya</taxon>
        <taxon>Ascomycota</taxon>
        <taxon>Pezizomycotina</taxon>
        <taxon>Dothideomycetes</taxon>
        <taxon>Pleosporomycetidae</taxon>
        <taxon>Pleosporales</taxon>
        <taxon>Massarineae</taxon>
        <taxon>Periconiaceae</taxon>
        <taxon>Periconia</taxon>
    </lineage>
</organism>
<reference evidence="2 3" key="1">
    <citation type="journal article" date="2018" name="Sci. Rep.">
        <title>Comparative genomics provides insights into the lifestyle and reveals functional heterogeneity of dark septate endophytic fungi.</title>
        <authorList>
            <person name="Knapp D.G."/>
            <person name="Nemeth J.B."/>
            <person name="Barry K."/>
            <person name="Hainaut M."/>
            <person name="Henrissat B."/>
            <person name="Johnson J."/>
            <person name="Kuo A."/>
            <person name="Lim J.H.P."/>
            <person name="Lipzen A."/>
            <person name="Nolan M."/>
            <person name="Ohm R.A."/>
            <person name="Tamas L."/>
            <person name="Grigoriev I.V."/>
            <person name="Spatafora J.W."/>
            <person name="Nagy L.G."/>
            <person name="Kovacs G.M."/>
        </authorList>
    </citation>
    <scope>NUCLEOTIDE SEQUENCE [LARGE SCALE GENOMIC DNA]</scope>
    <source>
        <strain evidence="2 3">DSE2036</strain>
    </source>
</reference>
<evidence type="ECO:0000313" key="2">
    <source>
        <dbReference type="EMBL" id="PVI08458.1"/>
    </source>
</evidence>
<dbReference type="InterPro" id="IPR051150">
    <property type="entry name" value="SWT21/TCAB1_mRNA_Telomere"/>
</dbReference>
<accession>A0A2V1ECV5</accession>
<dbReference type="STRING" id="97972.A0A2V1ECV5"/>
<keyword evidence="3" id="KW-1185">Reference proteome</keyword>
<dbReference type="AlphaFoldDB" id="A0A2V1ECV5"/>